<dbReference type="PATRIC" id="fig|161398.10.peg.1034"/>
<proteinExistence type="predicted"/>
<dbReference type="AlphaFoldDB" id="A0A0S2JZN7"/>
<dbReference type="Proteomes" id="UP000061457">
    <property type="component" value="Chromosome I"/>
</dbReference>
<keyword evidence="2" id="KW-1185">Reference proteome</keyword>
<evidence type="ECO:0000313" key="2">
    <source>
        <dbReference type="Proteomes" id="UP000061457"/>
    </source>
</evidence>
<accession>A0A0S2JZN7</accession>
<name>A0A0S2JZN7_9GAMM</name>
<gene>
    <name evidence="1" type="ORF">PP2015_1015</name>
</gene>
<dbReference type="STRING" id="161398.PP2015_1015"/>
<dbReference type="RefSeq" id="WP_058029267.1">
    <property type="nucleotide sequence ID" value="NZ_CP013187.1"/>
</dbReference>
<evidence type="ECO:0000313" key="1">
    <source>
        <dbReference type="EMBL" id="ALO41533.1"/>
    </source>
</evidence>
<reference evidence="1 2" key="1">
    <citation type="submission" date="2015-11" db="EMBL/GenBank/DDBJ databases">
        <authorList>
            <person name="Zhang Y."/>
            <person name="Guo Z."/>
        </authorList>
    </citation>
    <scope>NUCLEOTIDE SEQUENCE [LARGE SCALE GENOMIC DNA]</scope>
    <source>
        <strain evidence="1 2">KCTC 12086</strain>
    </source>
</reference>
<organism evidence="1 2">
    <name type="scientific">Pseudoalteromonas phenolica</name>
    <dbReference type="NCBI Taxonomy" id="161398"/>
    <lineage>
        <taxon>Bacteria</taxon>
        <taxon>Pseudomonadati</taxon>
        <taxon>Pseudomonadota</taxon>
        <taxon>Gammaproteobacteria</taxon>
        <taxon>Alteromonadales</taxon>
        <taxon>Pseudoalteromonadaceae</taxon>
        <taxon>Pseudoalteromonas</taxon>
    </lineage>
</organism>
<protein>
    <submittedName>
        <fullName evidence="1">Uncharacterized protein</fullName>
    </submittedName>
</protein>
<sequence length="764" mass="88477">MYLIKYLLTQLFRLSLILLIIWLAIRSYIWVTSAEPVALRSEDETRSSVHWLQQDKALTFNFSADRTYSIRVLSNAIFSEQQQFEEPVHYAIEYTLLDGKSNPLSTHVYHHASKLALDNEQKQVKQIIENRDTLAVSSGQSFFISNEQLTNASAISLRLIPENEQLRGVVIRLHAKTPVSLNDINRAWLRQSTDWRERMTNYHTIGNNALSSQEILNAVTFEWQKLAPQGIPGIDFTGDTLYETLPYYVLSYDFSAEQLNLDSFYTDEQLSASFRNYLTQDLYVFKEQSNTTLFATWYDIKQLKAPIQLNLIATELANTFTIPNVEPGLIVVQSSAPMLTRWFAEDDAQFSALHSYFYNINEQNSAEYHVAKGSDINFEFRGEKGTPVEITLYNDDEEIEKYRVFLQGIKSDFDRIIDETTIRQSVFESEQFFTRLPRNVNRIKIASRQIVLAKLQARQSSFHYQSEICEQICKPELSDFIAIGAWFSQKAQNDYTFTEQKLITNVRLFETPPELPSNEEMSTTYISRDLTLSLPLSNTFLVNSPDKYFKKLFPETAPTEHQFSEAKSFQHLIQAKNNNHLRDKRVIELSKTRPFYKERSLENLTESQLLSLSARKQTLFVNEGPDRPWQKQRGYLLKAGKPLTLNYENKPESIVIKVFKTKHFNDYVVLNTRINGKLNDRLSPEYTIENKRFALMPANMTDVFALHPAIEEVKAYNSVTLTINNDLKALQSITVTAEQDIWISVLDELTQAPTEAQWRQYESN</sequence>
<dbReference type="KEGG" id="pphe:PP2015_1015"/>
<dbReference type="OrthoDB" id="9803968at2"/>
<dbReference type="EMBL" id="CP013187">
    <property type="protein sequence ID" value="ALO41533.1"/>
    <property type="molecule type" value="Genomic_DNA"/>
</dbReference>